<evidence type="ECO:0000256" key="5">
    <source>
        <dbReference type="ARBA" id="ARBA00022737"/>
    </source>
</evidence>
<feature type="region of interest" description="Disordered" evidence="8">
    <location>
        <begin position="28"/>
        <end position="52"/>
    </location>
</feature>
<name>A0ABR1B4E7_POLSC</name>
<proteinExistence type="predicted"/>
<evidence type="ECO:0000256" key="7">
    <source>
        <dbReference type="ARBA" id="ARBA00023136"/>
    </source>
</evidence>
<evidence type="ECO:0000256" key="8">
    <source>
        <dbReference type="SAM" id="MobiDB-lite"/>
    </source>
</evidence>
<comment type="caution">
    <text evidence="9">The sequence shown here is derived from an EMBL/GenBank/DDBJ whole genome shotgun (WGS) entry which is preliminary data.</text>
</comment>
<dbReference type="InterPro" id="IPR039688">
    <property type="entry name" value="STAC1/2/3"/>
</dbReference>
<feature type="compositionally biased region" description="Polar residues" evidence="8">
    <location>
        <begin position="448"/>
        <end position="461"/>
    </location>
</feature>
<dbReference type="PANTHER" id="PTHR15135">
    <property type="entry name" value="STAC"/>
    <property type="match status" value="1"/>
</dbReference>
<keyword evidence="3" id="KW-1003">Cell membrane</keyword>
<evidence type="ECO:0000313" key="9">
    <source>
        <dbReference type="EMBL" id="KAK6634804.1"/>
    </source>
</evidence>
<accession>A0ABR1B4E7</accession>
<dbReference type="InterPro" id="IPR027267">
    <property type="entry name" value="AH/BAR_dom_sf"/>
</dbReference>
<gene>
    <name evidence="9" type="ORF">RUM44_000051</name>
</gene>
<evidence type="ECO:0000256" key="4">
    <source>
        <dbReference type="ARBA" id="ARBA00022490"/>
    </source>
</evidence>
<keyword evidence="4" id="KW-0963">Cytoplasm</keyword>
<evidence type="ECO:0000256" key="2">
    <source>
        <dbReference type="ARBA" id="ARBA00004496"/>
    </source>
</evidence>
<keyword evidence="7" id="KW-0472">Membrane</keyword>
<organism evidence="9 10">
    <name type="scientific">Polyplax serrata</name>
    <name type="common">Common mouse louse</name>
    <dbReference type="NCBI Taxonomy" id="468196"/>
    <lineage>
        <taxon>Eukaryota</taxon>
        <taxon>Metazoa</taxon>
        <taxon>Ecdysozoa</taxon>
        <taxon>Arthropoda</taxon>
        <taxon>Hexapoda</taxon>
        <taxon>Insecta</taxon>
        <taxon>Pterygota</taxon>
        <taxon>Neoptera</taxon>
        <taxon>Paraneoptera</taxon>
        <taxon>Psocodea</taxon>
        <taxon>Troctomorpha</taxon>
        <taxon>Phthiraptera</taxon>
        <taxon>Anoplura</taxon>
        <taxon>Polyplacidae</taxon>
        <taxon>Polyplax</taxon>
    </lineage>
</organism>
<evidence type="ECO:0000256" key="1">
    <source>
        <dbReference type="ARBA" id="ARBA00004236"/>
    </source>
</evidence>
<comment type="subcellular location">
    <subcellularLocation>
        <location evidence="1">Cell membrane</location>
    </subcellularLocation>
    <subcellularLocation>
        <location evidence="2">Cytoplasm</location>
    </subcellularLocation>
</comment>
<reference evidence="9 10" key="1">
    <citation type="submission" date="2023-09" db="EMBL/GenBank/DDBJ databases">
        <title>Genomes of two closely related lineages of the louse Polyplax serrata with different host specificities.</title>
        <authorList>
            <person name="Martinu J."/>
            <person name="Tarabai H."/>
            <person name="Stefka J."/>
            <person name="Hypsa V."/>
        </authorList>
    </citation>
    <scope>NUCLEOTIDE SEQUENCE [LARGE SCALE GENOMIC DNA]</scope>
    <source>
        <strain evidence="9">98ZLc_SE</strain>
    </source>
</reference>
<protein>
    <submittedName>
        <fullName evidence="9">Uncharacterized protein</fullName>
    </submittedName>
</protein>
<evidence type="ECO:0000256" key="6">
    <source>
        <dbReference type="ARBA" id="ARBA00022771"/>
    </source>
</evidence>
<keyword evidence="6" id="KW-0479">Metal-binding</keyword>
<keyword evidence="10" id="KW-1185">Reference proteome</keyword>
<dbReference type="EMBL" id="JAWJWF010000003">
    <property type="protein sequence ID" value="KAK6634804.1"/>
    <property type="molecule type" value="Genomic_DNA"/>
</dbReference>
<keyword evidence="5" id="KW-0677">Repeat</keyword>
<dbReference type="PANTHER" id="PTHR15135:SF7">
    <property type="entry name" value="STAC-LIKE, ISOFORM J"/>
    <property type="match status" value="1"/>
</dbReference>
<feature type="compositionally biased region" description="Basic and acidic residues" evidence="8">
    <location>
        <begin position="40"/>
        <end position="52"/>
    </location>
</feature>
<keyword evidence="6" id="KW-0863">Zinc-finger</keyword>
<sequence length="573" mass="65767">MYVFYPASRLVGLTFNYREISQVHPFPARNPSVESEPELEFGRREEKKRIKPEGTTVRTSLCLLDYDDRDSKSDCYPRRSVSPSVKVLKSQSESPVLPTKGAHKKEKKKQRSKKIEIRAERIAPEKEERVQLVEELKNLEVYVVPKTSPIRRTWSKRFKKALTVKMQSSGGDCTLRDMTHPALNETLKSHNTITFKLVKVVSEFTESLARIYEQHAEEMQLLVSNFRKKNSEFRKEKPASNSSLFHSWETFLQEVEIDSQAHSEIASVLERQISRPLLEKSFFRKIQSRKVFSHRDSYENVIKQAEEKLSKTRLEYKTAYLAYMNGPSTQTLANYISCHNEYVGQLHFTNGMLSQYHSETLPSILQEVEDIYNDLCVKISDSILQVADMISSRAHEQVKRYDGLTCQCKSVQGRSDLSNLVRSVVIPSNHPPVRRHFAAPQPPAPQSEGPTQETSASSNLPPSLKNEIVLDRLTGCQVRDKFESAKKESSELEMQAKQLSDALHTLSRVQQRSIDSNLFNKVNELQEDISVKQHELNLALIRLAGVKAQVSYFLLPAEQINIYFIHAHSFYTD</sequence>
<keyword evidence="6" id="KW-0862">Zinc</keyword>
<evidence type="ECO:0000313" key="10">
    <source>
        <dbReference type="Proteomes" id="UP001359485"/>
    </source>
</evidence>
<feature type="compositionally biased region" description="Basic residues" evidence="8">
    <location>
        <begin position="101"/>
        <end position="112"/>
    </location>
</feature>
<dbReference type="Gene3D" id="1.20.1270.60">
    <property type="entry name" value="Arfaptin homology (AH) domain/BAR domain"/>
    <property type="match status" value="1"/>
</dbReference>
<feature type="region of interest" description="Disordered" evidence="8">
    <location>
        <begin position="71"/>
        <end position="113"/>
    </location>
</feature>
<feature type="region of interest" description="Disordered" evidence="8">
    <location>
        <begin position="431"/>
        <end position="462"/>
    </location>
</feature>
<dbReference type="SUPFAM" id="SSF103657">
    <property type="entry name" value="BAR/IMD domain-like"/>
    <property type="match status" value="1"/>
</dbReference>
<dbReference type="Proteomes" id="UP001359485">
    <property type="component" value="Unassembled WGS sequence"/>
</dbReference>
<evidence type="ECO:0000256" key="3">
    <source>
        <dbReference type="ARBA" id="ARBA00022475"/>
    </source>
</evidence>